<dbReference type="Proteomes" id="UP000055024">
    <property type="component" value="Unassembled WGS sequence"/>
</dbReference>
<dbReference type="STRING" id="268475.A0A0V1GU12"/>
<protein>
    <recommendedName>
        <fullName evidence="4">PiggyBac transposable element-derived protein 4 C-terminal zinc-ribbon domain-containing protein</fullName>
    </recommendedName>
</protein>
<dbReference type="EMBL" id="JYDP01000270">
    <property type="protein sequence ID" value="KRZ01663.1"/>
    <property type="molecule type" value="Genomic_DNA"/>
</dbReference>
<gene>
    <name evidence="2" type="ORF">T11_6792</name>
</gene>
<comment type="caution">
    <text evidence="2">The sequence shown here is derived from an EMBL/GenBank/DDBJ whole genome shotgun (WGS) entry which is preliminary data.</text>
</comment>
<evidence type="ECO:0000313" key="3">
    <source>
        <dbReference type="Proteomes" id="UP000055024"/>
    </source>
</evidence>
<evidence type="ECO:0008006" key="4">
    <source>
        <dbReference type="Google" id="ProtNLM"/>
    </source>
</evidence>
<evidence type="ECO:0000256" key="1">
    <source>
        <dbReference type="SAM" id="MobiDB-lite"/>
    </source>
</evidence>
<proteinExistence type="predicted"/>
<organism evidence="2 3">
    <name type="scientific">Trichinella zimbabwensis</name>
    <dbReference type="NCBI Taxonomy" id="268475"/>
    <lineage>
        <taxon>Eukaryota</taxon>
        <taxon>Metazoa</taxon>
        <taxon>Ecdysozoa</taxon>
        <taxon>Nematoda</taxon>
        <taxon>Enoplea</taxon>
        <taxon>Dorylaimia</taxon>
        <taxon>Trichinellida</taxon>
        <taxon>Trichinellidae</taxon>
        <taxon>Trichinella</taxon>
    </lineage>
</organism>
<name>A0A0V1GU12_9BILA</name>
<evidence type="ECO:0000313" key="2">
    <source>
        <dbReference type="EMBL" id="KRZ01663.1"/>
    </source>
</evidence>
<dbReference type="OrthoDB" id="5929871at2759"/>
<feature type="region of interest" description="Disordered" evidence="1">
    <location>
        <begin position="1"/>
        <end position="40"/>
    </location>
</feature>
<accession>A0A0V1GU12</accession>
<feature type="compositionally biased region" description="Basic and acidic residues" evidence="1">
    <location>
        <begin position="14"/>
        <end position="23"/>
    </location>
</feature>
<dbReference type="AlphaFoldDB" id="A0A0V1GU12"/>
<reference evidence="2 3" key="1">
    <citation type="submission" date="2015-01" db="EMBL/GenBank/DDBJ databases">
        <title>Evolution of Trichinella species and genotypes.</title>
        <authorList>
            <person name="Korhonen P.K."/>
            <person name="Edoardo P."/>
            <person name="Giuseppe L.R."/>
            <person name="Gasser R.B."/>
        </authorList>
    </citation>
    <scope>NUCLEOTIDE SEQUENCE [LARGE SCALE GENOMIC DNA]</scope>
    <source>
        <strain evidence="2">ISS1029</strain>
    </source>
</reference>
<keyword evidence="3" id="KW-1185">Reference proteome</keyword>
<sequence>MPRALPRIAAAKSTVERLRKEAEQPSTSASTDTDRSGKERARCQLCVPRDNKTSVRCQKCQKYICKHYIHSYCNLCAEEI</sequence>